<dbReference type="SMART" id="SM00338">
    <property type="entry name" value="BRLZ"/>
    <property type="match status" value="1"/>
</dbReference>
<feature type="compositionally biased region" description="Polar residues" evidence="8">
    <location>
        <begin position="46"/>
        <end position="55"/>
    </location>
</feature>
<dbReference type="Gene3D" id="1.20.5.170">
    <property type="match status" value="1"/>
</dbReference>
<evidence type="ECO:0000313" key="11">
    <source>
        <dbReference type="Proteomes" id="UP000276133"/>
    </source>
</evidence>
<evidence type="ECO:0000256" key="4">
    <source>
        <dbReference type="ARBA" id="ARBA00023125"/>
    </source>
</evidence>
<dbReference type="InterPro" id="IPR051882">
    <property type="entry name" value="ATF_bZIP_TF"/>
</dbReference>
<dbReference type="InterPro" id="IPR046347">
    <property type="entry name" value="bZIP_sf"/>
</dbReference>
<dbReference type="Pfam" id="PF00170">
    <property type="entry name" value="bZIP_1"/>
    <property type="match status" value="1"/>
</dbReference>
<evidence type="ECO:0000313" key="10">
    <source>
        <dbReference type="EMBL" id="RNA19965.1"/>
    </source>
</evidence>
<comment type="caution">
    <text evidence="10">The sequence shown here is derived from an EMBL/GenBank/DDBJ whole genome shotgun (WGS) entry which is preliminary data.</text>
</comment>
<reference evidence="10 11" key="1">
    <citation type="journal article" date="2018" name="Sci. Rep.">
        <title>Genomic signatures of local adaptation to the degree of environmental predictability in rotifers.</title>
        <authorList>
            <person name="Franch-Gras L."/>
            <person name="Hahn C."/>
            <person name="Garcia-Roger E.M."/>
            <person name="Carmona M.J."/>
            <person name="Serra M."/>
            <person name="Gomez A."/>
        </authorList>
    </citation>
    <scope>NUCLEOTIDE SEQUENCE [LARGE SCALE GENOMIC DNA]</scope>
    <source>
        <strain evidence="10">HYR1</strain>
    </source>
</reference>
<dbReference type="PANTHER" id="PTHR46164">
    <property type="entry name" value="ATF6, ISOFORM C"/>
    <property type="match status" value="1"/>
</dbReference>
<evidence type="ECO:0000259" key="9">
    <source>
        <dbReference type="PROSITE" id="PS50217"/>
    </source>
</evidence>
<feature type="region of interest" description="Disordered" evidence="8">
    <location>
        <begin position="198"/>
        <end position="241"/>
    </location>
</feature>
<keyword evidence="11" id="KW-1185">Reference proteome</keyword>
<dbReference type="PROSITE" id="PS50217">
    <property type="entry name" value="BZIP"/>
    <property type="match status" value="1"/>
</dbReference>
<keyword evidence="4" id="KW-0238">DNA-binding</keyword>
<keyword evidence="7" id="KW-0175">Coiled coil</keyword>
<evidence type="ECO:0000256" key="5">
    <source>
        <dbReference type="ARBA" id="ARBA00023163"/>
    </source>
</evidence>
<evidence type="ECO:0000256" key="3">
    <source>
        <dbReference type="ARBA" id="ARBA00023015"/>
    </source>
</evidence>
<dbReference type="PANTHER" id="PTHR46164:SF3">
    <property type="entry name" value="ATF6, ISOFORM C"/>
    <property type="match status" value="1"/>
</dbReference>
<proteinExistence type="inferred from homology"/>
<feature type="domain" description="BZIP" evidence="9">
    <location>
        <begin position="379"/>
        <end position="442"/>
    </location>
</feature>
<dbReference type="SUPFAM" id="SSF57959">
    <property type="entry name" value="Leucine zipper domain"/>
    <property type="match status" value="1"/>
</dbReference>
<feature type="region of interest" description="Disordered" evidence="8">
    <location>
        <begin position="46"/>
        <end position="69"/>
    </location>
</feature>
<dbReference type="AlphaFoldDB" id="A0A3M7R9P3"/>
<dbReference type="Proteomes" id="UP000276133">
    <property type="component" value="Unassembled WGS sequence"/>
</dbReference>
<dbReference type="GO" id="GO:0030968">
    <property type="term" value="P:endoplasmic reticulum unfolded protein response"/>
    <property type="evidence" value="ECO:0007669"/>
    <property type="project" value="TreeGrafter"/>
</dbReference>
<keyword evidence="6" id="KW-0539">Nucleus</keyword>
<evidence type="ECO:0000256" key="1">
    <source>
        <dbReference type="ARBA" id="ARBA00004167"/>
    </source>
</evidence>
<keyword evidence="5" id="KW-0804">Transcription</keyword>
<dbReference type="STRING" id="10195.A0A3M7R9P3"/>
<protein>
    <submittedName>
        <fullName evidence="10">Cyclic AMP-dependent transcription factor ATF-6 beta</fullName>
    </submittedName>
</protein>
<organism evidence="10 11">
    <name type="scientific">Brachionus plicatilis</name>
    <name type="common">Marine rotifer</name>
    <name type="synonym">Brachionus muelleri</name>
    <dbReference type="NCBI Taxonomy" id="10195"/>
    <lineage>
        <taxon>Eukaryota</taxon>
        <taxon>Metazoa</taxon>
        <taxon>Spiralia</taxon>
        <taxon>Gnathifera</taxon>
        <taxon>Rotifera</taxon>
        <taxon>Eurotatoria</taxon>
        <taxon>Monogononta</taxon>
        <taxon>Pseudotrocha</taxon>
        <taxon>Ploima</taxon>
        <taxon>Brachionidae</taxon>
        <taxon>Brachionus</taxon>
    </lineage>
</organism>
<feature type="coiled-coil region" evidence="7">
    <location>
        <begin position="404"/>
        <end position="445"/>
    </location>
</feature>
<dbReference type="GO" id="GO:0000981">
    <property type="term" value="F:DNA-binding transcription factor activity, RNA polymerase II-specific"/>
    <property type="evidence" value="ECO:0007669"/>
    <property type="project" value="TreeGrafter"/>
</dbReference>
<evidence type="ECO:0000256" key="6">
    <source>
        <dbReference type="ARBA" id="ARBA00023242"/>
    </source>
</evidence>
<name>A0A3M7R9P3_BRAPC</name>
<dbReference type="GO" id="GO:0000978">
    <property type="term" value="F:RNA polymerase II cis-regulatory region sequence-specific DNA binding"/>
    <property type="evidence" value="ECO:0007669"/>
    <property type="project" value="TreeGrafter"/>
</dbReference>
<sequence>MDAFVTNELAPRKLSDPLQNDAEQFNFDDLLLDDWSSMSPDSINSIETSIQPLNNSDHDSDSGLGIYSSSNSPKIFPTDNFVMPNPENFNFDINQPLNQALTNDPNNYINMEVPSSNVCLSDSYMSSLNDILMENNKLMENADNDLSVFVDNGESEDDAEKLLDNIELMLKSLQNQDDLEKNSLKIQEQKNLIKAIRQRKKKNPTKTDGQQNLKTSFKKISPKAPISQKPILPKNQSQDNPPQTIIINESNNCGDFFLLNPQNQQNKPHVVNVLNPAPQSQPITVLNTLSTMNSMPLIITNTNGNSGPNFLPKTIIIDSNNSQNIPNAKRLKVETGSSNASPNRQTIQLTKPIHESVVLNSPISSQNFMPNSHDVDPDILKKQSRMIKNRESACLSRKRKKEYLQTLESCLREEKERNEKLKSENDELKNKVKCLEEENNLLKQQKSPLQPTQIKLCTAIPNLKTVRTFAIKSPFQTVKTINTNLTTSASKRPFVLLAVFFIFGLNIFNLMDLKQQDGSNNPLQLYSFNQNKDLKGLYENEDSRMVALAAVNPKDGALVDSSVLKQMHSRKLLSESDYPVEEASDNFKSLKNRTNKFNSTRPDKNNTENIELVLINGTWHLIDLNICYQKLYSGFNVTHVKKINNAISGLYERHSNIYHKAPQPNQSRFTSSLLRNLKNKRQEIPNIKRKELYSNRKSQEKQEYPLSVYDTQYTKYESFTRSIRQKNDTFYYISFRRDHVMLPALIHNKTERPKISLLLPALLTNNLNSSGDKESNRQISFMKIDCEVTDARLFNMNLDDIPWDYIKIIHQDYVNSRDQSEHDSGRNTFNF</sequence>
<gene>
    <name evidence="10" type="ORF">BpHYR1_051505</name>
</gene>
<keyword evidence="3" id="KW-0805">Transcription regulation</keyword>
<evidence type="ECO:0000256" key="7">
    <source>
        <dbReference type="SAM" id="Coils"/>
    </source>
</evidence>
<evidence type="ECO:0000256" key="2">
    <source>
        <dbReference type="ARBA" id="ARBA00009050"/>
    </source>
</evidence>
<accession>A0A3M7R9P3</accession>
<dbReference type="GO" id="GO:0005634">
    <property type="term" value="C:nucleus"/>
    <property type="evidence" value="ECO:0007669"/>
    <property type="project" value="TreeGrafter"/>
</dbReference>
<feature type="compositionally biased region" description="Polar residues" evidence="8">
    <location>
        <begin position="206"/>
        <end position="215"/>
    </location>
</feature>
<dbReference type="EMBL" id="REGN01003934">
    <property type="protein sequence ID" value="RNA19965.1"/>
    <property type="molecule type" value="Genomic_DNA"/>
</dbReference>
<dbReference type="InterPro" id="IPR004827">
    <property type="entry name" value="bZIP"/>
</dbReference>
<dbReference type="OrthoDB" id="644067at2759"/>
<comment type="similarity">
    <text evidence="2">Belongs to the bZIP family. ATF subfamily.</text>
</comment>
<dbReference type="GO" id="GO:0016020">
    <property type="term" value="C:membrane"/>
    <property type="evidence" value="ECO:0007669"/>
    <property type="project" value="UniProtKB-SubCell"/>
</dbReference>
<comment type="subcellular location">
    <subcellularLocation>
        <location evidence="1">Membrane</location>
        <topology evidence="1">Single-pass membrane protein</topology>
    </subcellularLocation>
</comment>
<evidence type="ECO:0000256" key="8">
    <source>
        <dbReference type="SAM" id="MobiDB-lite"/>
    </source>
</evidence>